<dbReference type="PANTHER" id="PTHR45953:SF1">
    <property type="entry name" value="IDURONATE 2-SULFATASE"/>
    <property type="match status" value="1"/>
</dbReference>
<dbReference type="InterPro" id="IPR017850">
    <property type="entry name" value="Alkaline_phosphatase_core_sf"/>
</dbReference>
<evidence type="ECO:0000313" key="5">
    <source>
        <dbReference type="Proteomes" id="UP000037600"/>
    </source>
</evidence>
<dbReference type="PATRIC" id="fig|1513271.3.peg.467"/>
<name>A0A0J8H0Q0_9ALTE</name>
<evidence type="ECO:0000259" key="3">
    <source>
        <dbReference type="Pfam" id="PF00884"/>
    </source>
</evidence>
<dbReference type="GO" id="GO:0046872">
    <property type="term" value="F:metal ion binding"/>
    <property type="evidence" value="ECO:0007669"/>
    <property type="project" value="UniProtKB-KW"/>
</dbReference>
<protein>
    <submittedName>
        <fullName evidence="4">Sulfatase</fullName>
    </submittedName>
</protein>
<feature type="domain" description="Sulfatase N-terminal" evidence="3">
    <location>
        <begin position="14"/>
        <end position="437"/>
    </location>
</feature>
<comment type="caution">
    <text evidence="4">The sequence shown here is derived from an EMBL/GenBank/DDBJ whole genome shotgun (WGS) entry which is preliminary data.</text>
</comment>
<dbReference type="InterPro" id="IPR000917">
    <property type="entry name" value="Sulfatase_N"/>
</dbReference>
<evidence type="ECO:0000256" key="1">
    <source>
        <dbReference type="ARBA" id="ARBA00022723"/>
    </source>
</evidence>
<dbReference type="EMBL" id="LAZL01000002">
    <property type="protein sequence ID" value="KMT67024.1"/>
    <property type="molecule type" value="Genomic_DNA"/>
</dbReference>
<accession>A0A0J8H0Q0</accession>
<dbReference type="PANTHER" id="PTHR45953">
    <property type="entry name" value="IDURONATE 2-SULFATASE"/>
    <property type="match status" value="1"/>
</dbReference>
<dbReference type="Gene3D" id="3.40.720.10">
    <property type="entry name" value="Alkaline Phosphatase, subunit A"/>
    <property type="match status" value="1"/>
</dbReference>
<dbReference type="Proteomes" id="UP000037600">
    <property type="component" value="Unassembled WGS sequence"/>
</dbReference>
<evidence type="ECO:0000256" key="2">
    <source>
        <dbReference type="ARBA" id="ARBA00022801"/>
    </source>
</evidence>
<dbReference type="Pfam" id="PF00884">
    <property type="entry name" value="Sulfatase"/>
    <property type="match status" value="1"/>
</dbReference>
<gene>
    <name evidence="4" type="ORF">XM47_02205</name>
</gene>
<dbReference type="SUPFAM" id="SSF53649">
    <property type="entry name" value="Alkaline phosphatase-like"/>
    <property type="match status" value="1"/>
</dbReference>
<reference evidence="4 5" key="1">
    <citation type="submission" date="2015-04" db="EMBL/GenBank/DDBJ databases">
        <title>Draft Genome Sequence of the Novel Agar-Digesting Marine Bacterium Q1.</title>
        <authorList>
            <person name="Li Y."/>
            <person name="Li D."/>
            <person name="Chen G."/>
            <person name="Du Z."/>
        </authorList>
    </citation>
    <scope>NUCLEOTIDE SEQUENCE [LARGE SCALE GENOMIC DNA]</scope>
    <source>
        <strain evidence="4 5">Q1</strain>
    </source>
</reference>
<dbReference type="STRING" id="1513271.XM47_02205"/>
<keyword evidence="2" id="KW-0378">Hydrolase</keyword>
<evidence type="ECO:0000313" key="4">
    <source>
        <dbReference type="EMBL" id="KMT67024.1"/>
    </source>
</evidence>
<proteinExistence type="predicted"/>
<dbReference type="AlphaFoldDB" id="A0A0J8H0Q0"/>
<keyword evidence="1" id="KW-0479">Metal-binding</keyword>
<dbReference type="CDD" id="cd16153">
    <property type="entry name" value="sulfatase_like"/>
    <property type="match status" value="1"/>
</dbReference>
<keyword evidence="5" id="KW-1185">Reference proteome</keyword>
<organism evidence="4 5">
    <name type="scientific">Catenovulum maritimum</name>
    <dbReference type="NCBI Taxonomy" id="1513271"/>
    <lineage>
        <taxon>Bacteria</taxon>
        <taxon>Pseudomonadati</taxon>
        <taxon>Pseudomonadota</taxon>
        <taxon>Gammaproteobacteria</taxon>
        <taxon>Alteromonadales</taxon>
        <taxon>Alteromonadaceae</taxon>
        <taxon>Catenovulum</taxon>
    </lineage>
</organism>
<dbReference type="GO" id="GO:0005737">
    <property type="term" value="C:cytoplasm"/>
    <property type="evidence" value="ECO:0007669"/>
    <property type="project" value="TreeGrafter"/>
</dbReference>
<sequence>MNAAKALPQNKIKPNILWILTDDQRADSVAAVNLALRGTKESELGYVESPNLDALAAEGVLFPLAYNQSPGCSPSRYSMATGQYPHHSGRYGFEYSHKQNDTAKPTIPEVLRANGYQTMLAGKAGLRIKSAPEQGSSPLIYDYEVERYALERAGIGDWGKQSTYNWEVSNKPIKITENLYFPDGTIDSFEYFKDGQYTTEPNPIDKKLDIIRSYTRSSQTLILAGESPMPEDKTLDGKILQAFQNYLNNANKSYSSMLGDKIEGPKDDKPVMISLSFHFPHTPVLPPKSFQDRFEKLPYKLPEFSKDELKKLPKQLVKIYKNMKTDGMTPAEKLRMVQDYYAFTAYGDSLIGKAIKDFKAYNQRVNRPYLIIATVGDHGWHLGEQGISAKFSPWNKSGHGAMIVMDSSGEYFPKNTIHSDFVEYVDIAPTIYAAAGIDVKKDNAYLDGFNLAEVIRKPELKRDYVLGEMNQIVGDRVYLRSKRFGFSMKIRPFMGKPGETHEAGQDIMWAVNASDKEAEMALYDMQCDPHERNNLAYASAYKAITKVLRTKAQNIFLGDNRLEVNWKEPNVSNVTSFAVGAHNRNLAELDGLAIPTCK</sequence>
<dbReference type="GO" id="GO:0008484">
    <property type="term" value="F:sulfuric ester hydrolase activity"/>
    <property type="evidence" value="ECO:0007669"/>
    <property type="project" value="TreeGrafter"/>
</dbReference>